<dbReference type="PANTHER" id="PTHR34075">
    <property type="entry name" value="BLR3430 PROTEIN"/>
    <property type="match status" value="1"/>
</dbReference>
<dbReference type="Pfam" id="PF12172">
    <property type="entry name" value="zf-ChsH2"/>
    <property type="match status" value="1"/>
</dbReference>
<name>H1KWP8_9EURY</name>
<evidence type="ECO:0000313" key="4">
    <source>
        <dbReference type="Proteomes" id="UP000003706"/>
    </source>
</evidence>
<comment type="caution">
    <text evidence="3">The sequence shown here is derived from an EMBL/GenBank/DDBJ whole genome shotgun (WGS) entry which is preliminary data.</text>
</comment>
<organism evidence="3 4">
    <name type="scientific">Methanotorris formicicus Mc-S-70</name>
    <dbReference type="NCBI Taxonomy" id="647171"/>
    <lineage>
        <taxon>Archaea</taxon>
        <taxon>Methanobacteriati</taxon>
        <taxon>Methanobacteriota</taxon>
        <taxon>Methanomada group</taxon>
        <taxon>Methanococci</taxon>
        <taxon>Methanococcales</taxon>
        <taxon>Methanocaldococcaceae</taxon>
        <taxon>Methanotorris</taxon>
    </lineage>
</organism>
<protein>
    <recommendedName>
        <fullName evidence="5">DUF35 domain-containing protein</fullName>
    </recommendedName>
</protein>
<evidence type="ECO:0008006" key="5">
    <source>
        <dbReference type="Google" id="ProtNLM"/>
    </source>
</evidence>
<accession>H1KWP8</accession>
<evidence type="ECO:0000259" key="2">
    <source>
        <dbReference type="Pfam" id="PF12172"/>
    </source>
</evidence>
<evidence type="ECO:0000259" key="1">
    <source>
        <dbReference type="Pfam" id="PF01796"/>
    </source>
</evidence>
<dbReference type="PATRIC" id="fig|647171.4.peg.219"/>
<keyword evidence="4" id="KW-1185">Reference proteome</keyword>
<dbReference type="SUPFAM" id="SSF50249">
    <property type="entry name" value="Nucleic acid-binding proteins"/>
    <property type="match status" value="1"/>
</dbReference>
<dbReference type="Proteomes" id="UP000003706">
    <property type="component" value="Unassembled WGS sequence"/>
</dbReference>
<dbReference type="OrthoDB" id="9573at2157"/>
<dbReference type="STRING" id="647171.MetfoDRAFT_0221"/>
<dbReference type="InterPro" id="IPR022002">
    <property type="entry name" value="ChsH2_Znr"/>
</dbReference>
<evidence type="ECO:0000313" key="3">
    <source>
        <dbReference type="EMBL" id="EHP89163.1"/>
    </source>
</evidence>
<dbReference type="Gene3D" id="6.10.30.10">
    <property type="match status" value="1"/>
</dbReference>
<dbReference type="InterPro" id="IPR002878">
    <property type="entry name" value="ChsH2_C"/>
</dbReference>
<dbReference type="InterPro" id="IPR012340">
    <property type="entry name" value="NA-bd_OB-fold"/>
</dbReference>
<feature type="domain" description="ChsH2 C-terminal OB-fold" evidence="1">
    <location>
        <begin position="46"/>
        <end position="109"/>
    </location>
</feature>
<dbReference type="EMBL" id="AGJL01000003">
    <property type="protein sequence ID" value="EHP89163.1"/>
    <property type="molecule type" value="Genomic_DNA"/>
</dbReference>
<dbReference type="PANTHER" id="PTHR34075:SF5">
    <property type="entry name" value="BLR3430 PROTEIN"/>
    <property type="match status" value="1"/>
</dbReference>
<dbReference type="AlphaFoldDB" id="H1KWP8"/>
<dbReference type="InterPro" id="IPR052513">
    <property type="entry name" value="Thioester_dehydratase-like"/>
</dbReference>
<dbReference type="RefSeq" id="WP_007043667.1">
    <property type="nucleotide sequence ID" value="NZ_AGJL01000003.1"/>
</dbReference>
<proteinExistence type="predicted"/>
<sequence length="132" mass="15106">MVVRTWRHISERYNLIGVKCKNCGTVYFPSRVLCPKCRRKTQMEKVKLSGKGKVYTYSVVHTPPKEFEKIAPYIIAIVELEEGAKVTAQIVDCDKDKIYIGMPVEAVFRRIKEDGEDGIISYGYKFKPIVGN</sequence>
<gene>
    <name evidence="3" type="ORF">MetfoDRAFT_0221</name>
</gene>
<reference evidence="3 4" key="1">
    <citation type="submission" date="2011-09" db="EMBL/GenBank/DDBJ databases">
        <title>The draft genome of Methanotorris formicicus Mc-S-70.</title>
        <authorList>
            <consortium name="US DOE Joint Genome Institute (JGI-PGF)"/>
            <person name="Lucas S."/>
            <person name="Han J."/>
            <person name="Lapidus A."/>
            <person name="Cheng J.-F."/>
            <person name="Goodwin L."/>
            <person name="Pitluck S."/>
            <person name="Peters L."/>
            <person name="Land M.L."/>
            <person name="Hauser L."/>
            <person name="Sieprawska-Lupa M."/>
            <person name="Takai K."/>
            <person name="Miyazaki J."/>
            <person name="Whitman W."/>
            <person name="Woyke T.J."/>
        </authorList>
    </citation>
    <scope>NUCLEOTIDE SEQUENCE [LARGE SCALE GENOMIC DNA]</scope>
    <source>
        <strain evidence="3 4">Mc-S-70</strain>
    </source>
</reference>
<feature type="domain" description="ChsH2 rubredoxin-like zinc ribbon" evidence="2">
    <location>
        <begin position="12"/>
        <end position="40"/>
    </location>
</feature>
<dbReference type="Pfam" id="PF01796">
    <property type="entry name" value="OB_ChsH2_C"/>
    <property type="match status" value="1"/>
</dbReference>